<evidence type="ECO:0000256" key="1">
    <source>
        <dbReference type="SAM" id="MobiDB-lite"/>
    </source>
</evidence>
<dbReference type="Gene3D" id="3.30.730.10">
    <property type="entry name" value="AP2/ERF domain"/>
    <property type="match status" value="1"/>
</dbReference>
<feature type="region of interest" description="Disordered" evidence="1">
    <location>
        <begin position="198"/>
        <end position="230"/>
    </location>
</feature>
<evidence type="ECO:0000313" key="2">
    <source>
        <dbReference type="EMBL" id="KAK1733198.1"/>
    </source>
</evidence>
<dbReference type="AlphaFoldDB" id="A0AAD9D512"/>
<dbReference type="SUPFAM" id="SSF54171">
    <property type="entry name" value="DNA-binding domain"/>
    <property type="match status" value="1"/>
</dbReference>
<sequence>MVTRIITRRIISSGKTHTASAAKDSNQDDVNQLKDNKQRSDDDDKYDIKEASNEGGAQKLCSFKSCQNKAAADRGVFDGHLVFNDDTTDDGKQVDMQQRDCSTTRKRPLLSDDAVGRRQRQKFIDLSDVPPKLPIKSSRKNGSSKYVGVTFYKAMKKWAAKIIIDGKVRFIGYYDNEETAAIDYARAKFKYKEDHLHLPSSKSVQQSKYEGNRKSNRLHQQKQKQGSLLF</sequence>
<gene>
    <name evidence="2" type="ORF">QTG54_016175</name>
</gene>
<organism evidence="2 3">
    <name type="scientific">Skeletonema marinoi</name>
    <dbReference type="NCBI Taxonomy" id="267567"/>
    <lineage>
        <taxon>Eukaryota</taxon>
        <taxon>Sar</taxon>
        <taxon>Stramenopiles</taxon>
        <taxon>Ochrophyta</taxon>
        <taxon>Bacillariophyta</taxon>
        <taxon>Coscinodiscophyceae</taxon>
        <taxon>Thalassiosirophycidae</taxon>
        <taxon>Thalassiosirales</taxon>
        <taxon>Skeletonemataceae</taxon>
        <taxon>Skeletonema</taxon>
        <taxon>Skeletonema marinoi-dohrnii complex</taxon>
    </lineage>
</organism>
<dbReference type="InterPro" id="IPR036955">
    <property type="entry name" value="AP2/ERF_dom_sf"/>
</dbReference>
<dbReference type="Proteomes" id="UP001224775">
    <property type="component" value="Unassembled WGS sequence"/>
</dbReference>
<dbReference type="EMBL" id="JATAAI010000053">
    <property type="protein sequence ID" value="KAK1733198.1"/>
    <property type="molecule type" value="Genomic_DNA"/>
</dbReference>
<dbReference type="GO" id="GO:0003700">
    <property type="term" value="F:DNA-binding transcription factor activity"/>
    <property type="evidence" value="ECO:0007669"/>
    <property type="project" value="InterPro"/>
</dbReference>
<protein>
    <recommendedName>
        <fullName evidence="4">AP2/ERF domain-containing protein</fullName>
    </recommendedName>
</protein>
<evidence type="ECO:0000313" key="3">
    <source>
        <dbReference type="Proteomes" id="UP001224775"/>
    </source>
</evidence>
<feature type="compositionally biased region" description="Polar residues" evidence="1">
    <location>
        <begin position="200"/>
        <end position="209"/>
    </location>
</feature>
<evidence type="ECO:0008006" key="4">
    <source>
        <dbReference type="Google" id="ProtNLM"/>
    </source>
</evidence>
<feature type="region of interest" description="Disordered" evidence="1">
    <location>
        <begin position="14"/>
        <end position="46"/>
    </location>
</feature>
<feature type="compositionally biased region" description="Basic and acidic residues" evidence="1">
    <location>
        <begin position="31"/>
        <end position="46"/>
    </location>
</feature>
<accession>A0AAD9D512</accession>
<comment type="caution">
    <text evidence="2">The sequence shown here is derived from an EMBL/GenBank/DDBJ whole genome shotgun (WGS) entry which is preliminary data.</text>
</comment>
<proteinExistence type="predicted"/>
<reference evidence="2" key="1">
    <citation type="submission" date="2023-06" db="EMBL/GenBank/DDBJ databases">
        <title>Survivors Of The Sea: Transcriptome response of Skeletonema marinoi to long-term dormancy.</title>
        <authorList>
            <person name="Pinder M.I.M."/>
            <person name="Kourtchenko O."/>
            <person name="Robertson E.K."/>
            <person name="Larsson T."/>
            <person name="Maumus F."/>
            <person name="Osuna-Cruz C.M."/>
            <person name="Vancaester E."/>
            <person name="Stenow R."/>
            <person name="Vandepoele K."/>
            <person name="Ploug H."/>
            <person name="Bruchert V."/>
            <person name="Godhe A."/>
            <person name="Topel M."/>
        </authorList>
    </citation>
    <scope>NUCLEOTIDE SEQUENCE</scope>
    <source>
        <strain evidence="2">R05AC</strain>
    </source>
</reference>
<name>A0AAD9D512_9STRA</name>
<dbReference type="GO" id="GO:0003677">
    <property type="term" value="F:DNA binding"/>
    <property type="evidence" value="ECO:0007669"/>
    <property type="project" value="InterPro"/>
</dbReference>
<keyword evidence="3" id="KW-1185">Reference proteome</keyword>
<dbReference type="InterPro" id="IPR016177">
    <property type="entry name" value="DNA-bd_dom_sf"/>
</dbReference>